<evidence type="ECO:0000256" key="4">
    <source>
        <dbReference type="SAM" id="SignalP"/>
    </source>
</evidence>
<dbReference type="GO" id="GO:0050211">
    <property type="term" value="F:procollagen galactosyltransferase activity"/>
    <property type="evidence" value="ECO:0007669"/>
    <property type="project" value="UniProtKB-EC"/>
</dbReference>
<dbReference type="InterPro" id="IPR002654">
    <property type="entry name" value="Glyco_trans_25"/>
</dbReference>
<keyword evidence="4" id="KW-0732">Signal</keyword>
<dbReference type="EC" id="2.4.1.50" evidence="6"/>
<dbReference type="PANTHER" id="PTHR10730:SF53">
    <property type="entry name" value="GLYCOSYLTRANSFERASE 25 FAMILY MEMBER"/>
    <property type="match status" value="1"/>
</dbReference>
<reference evidence="6 7" key="1">
    <citation type="submission" date="2020-06" db="EMBL/GenBank/DDBJ databases">
        <authorList>
            <person name="Li R."/>
            <person name="Bekaert M."/>
        </authorList>
    </citation>
    <scope>NUCLEOTIDE SEQUENCE [LARGE SCALE GENOMIC DNA]</scope>
    <source>
        <strain evidence="7">wild</strain>
    </source>
</reference>
<evidence type="ECO:0000313" key="7">
    <source>
        <dbReference type="Proteomes" id="UP000507470"/>
    </source>
</evidence>
<feature type="signal peptide" evidence="4">
    <location>
        <begin position="1"/>
        <end position="20"/>
    </location>
</feature>
<sequence>MDVRYIVLTLQVIFDTVVWASKTNTKEWPPESRQMYKPDTLGFDKIYIVNLERRPERRQRIEKILAELKLDYSIFSAVDGRNMTYGEVGCTLSHYFIWKDMIANNYKRILIIEDDASFFPMFRKKWSRAFADIEEFVPNWDLVFLARKPMEKEPELFVEGTKYAKWPGFSYWGLSYAITRTGVDKIMRQNPLKKLTPIDELLPIMYDHHPMPEWKELFKKRDLVAVSIHPLLIVPSWWFGETECISDSEMSETLSAETK</sequence>
<dbReference type="PANTHER" id="PTHR10730">
    <property type="entry name" value="PROCOLLAGEN-LYSINE,2-OXOGLUTARATE 5-DIOXYGENASE/GLYCOSYLTRANSFERASE 25 FAMILY MEMBER"/>
    <property type="match status" value="1"/>
</dbReference>
<dbReference type="CDD" id="cd06532">
    <property type="entry name" value="Glyco_transf_25"/>
    <property type="match status" value="1"/>
</dbReference>
<comment type="similarity">
    <text evidence="1">Belongs to the glycosyltransferase 25 family.</text>
</comment>
<evidence type="ECO:0000256" key="1">
    <source>
        <dbReference type="ARBA" id="ARBA00006721"/>
    </source>
</evidence>
<accession>A0A6J7ZW43</accession>
<keyword evidence="2 6" id="KW-0328">Glycosyltransferase</keyword>
<dbReference type="AlphaFoldDB" id="A0A6J7ZW43"/>
<name>A0A6J7ZW43_MYTCO</name>
<dbReference type="EMBL" id="CACVKT020000160">
    <property type="protein sequence ID" value="CAC5356570.1"/>
    <property type="molecule type" value="Genomic_DNA"/>
</dbReference>
<keyword evidence="7" id="KW-1185">Reference proteome</keyword>
<proteinExistence type="inferred from homology"/>
<protein>
    <submittedName>
        <fullName evidence="6">GLT25D</fullName>
        <ecNumber evidence="6">2.4.1.50</ecNumber>
    </submittedName>
</protein>
<evidence type="ECO:0000256" key="2">
    <source>
        <dbReference type="ARBA" id="ARBA00022676"/>
    </source>
</evidence>
<dbReference type="Pfam" id="PF01755">
    <property type="entry name" value="Glyco_transf_25"/>
    <property type="match status" value="1"/>
</dbReference>
<keyword evidence="3 6" id="KW-0808">Transferase</keyword>
<evidence type="ECO:0000259" key="5">
    <source>
        <dbReference type="Pfam" id="PF01755"/>
    </source>
</evidence>
<evidence type="ECO:0000313" key="6">
    <source>
        <dbReference type="EMBL" id="CAC5356570.1"/>
    </source>
</evidence>
<dbReference type="OrthoDB" id="6096320at2759"/>
<feature type="chain" id="PRO_5026949046" evidence="4">
    <location>
        <begin position="21"/>
        <end position="259"/>
    </location>
</feature>
<dbReference type="InterPro" id="IPR050757">
    <property type="entry name" value="Collagen_mod_GT25"/>
</dbReference>
<gene>
    <name evidence="6" type="ORF">MCOR_651</name>
</gene>
<feature type="domain" description="Glycosyl transferase family 25" evidence="5">
    <location>
        <begin position="80"/>
        <end position="135"/>
    </location>
</feature>
<evidence type="ECO:0000256" key="3">
    <source>
        <dbReference type="ARBA" id="ARBA00022679"/>
    </source>
</evidence>
<dbReference type="Proteomes" id="UP000507470">
    <property type="component" value="Unassembled WGS sequence"/>
</dbReference>
<organism evidence="6 7">
    <name type="scientific">Mytilus coruscus</name>
    <name type="common">Sea mussel</name>
    <dbReference type="NCBI Taxonomy" id="42192"/>
    <lineage>
        <taxon>Eukaryota</taxon>
        <taxon>Metazoa</taxon>
        <taxon>Spiralia</taxon>
        <taxon>Lophotrochozoa</taxon>
        <taxon>Mollusca</taxon>
        <taxon>Bivalvia</taxon>
        <taxon>Autobranchia</taxon>
        <taxon>Pteriomorphia</taxon>
        <taxon>Mytilida</taxon>
        <taxon>Mytiloidea</taxon>
        <taxon>Mytilidae</taxon>
        <taxon>Mytilinae</taxon>
        <taxon>Mytilus</taxon>
    </lineage>
</organism>